<dbReference type="InterPro" id="IPR051330">
    <property type="entry name" value="Phosphatase_reg/MetRdx"/>
</dbReference>
<sequence length="171" mass="19145">MFQLDESQIQEYRNDKPEYYRQLALQLDALLAEDSNWITNMSQMSAFIFQMLPELNWSGFYLVNPDKADSLILGPYQGKVACVHIPFGRGVCGTAAATLETQLVEDVHQFDGHIACDAASQSEVVIPVVVDGQLKGVLDIDSPITNRFDQDDADGLTDLLKTFIKRTQFPK</sequence>
<dbReference type="SUPFAM" id="SSF55781">
    <property type="entry name" value="GAF domain-like"/>
    <property type="match status" value="1"/>
</dbReference>
<dbReference type="InterPro" id="IPR029016">
    <property type="entry name" value="GAF-like_dom_sf"/>
</dbReference>
<accession>A0ABZ0X0X5</accession>
<dbReference type="PANTHER" id="PTHR21021:SF15">
    <property type="entry name" value="FREE METHIONINE-R-SULFOXIDE REDUCTASE"/>
    <property type="match status" value="1"/>
</dbReference>
<dbReference type="InterPro" id="IPR003018">
    <property type="entry name" value="GAF"/>
</dbReference>
<feature type="domain" description="GAF" evidence="2">
    <location>
        <begin position="41"/>
        <end position="157"/>
    </location>
</feature>
<dbReference type="Proteomes" id="UP001324185">
    <property type="component" value="Chromosome"/>
</dbReference>
<dbReference type="EMBL" id="CP140158">
    <property type="protein sequence ID" value="WQG84210.1"/>
    <property type="molecule type" value="Genomic_DNA"/>
</dbReference>
<gene>
    <name evidence="3" type="ORF">SR900_06965</name>
</gene>
<evidence type="ECO:0000256" key="1">
    <source>
        <dbReference type="ARBA" id="ARBA00038454"/>
    </source>
</evidence>
<dbReference type="PROSITE" id="PS01320">
    <property type="entry name" value="UPF0067"/>
    <property type="match status" value="1"/>
</dbReference>
<protein>
    <submittedName>
        <fullName evidence="3">GAF domain-containing protein</fullName>
    </submittedName>
</protein>
<evidence type="ECO:0000313" key="4">
    <source>
        <dbReference type="Proteomes" id="UP001324185"/>
    </source>
</evidence>
<dbReference type="RefSeq" id="WP_018624671.1">
    <property type="nucleotide sequence ID" value="NZ_CP140158.1"/>
</dbReference>
<dbReference type="PANTHER" id="PTHR21021">
    <property type="entry name" value="GAF/PUTATIVE CYTOSKELETAL PROTEIN"/>
    <property type="match status" value="1"/>
</dbReference>
<dbReference type="Gene3D" id="3.30.450.40">
    <property type="match status" value="1"/>
</dbReference>
<comment type="similarity">
    <text evidence="1">Belongs to the free Met sulfoxide reductase family.</text>
</comment>
<organism evidence="3 4">
    <name type="scientific">Kangiella aquimarina</name>
    <dbReference type="NCBI Taxonomy" id="261965"/>
    <lineage>
        <taxon>Bacteria</taxon>
        <taxon>Pseudomonadati</taxon>
        <taxon>Pseudomonadota</taxon>
        <taxon>Gammaproteobacteria</taxon>
        <taxon>Kangiellales</taxon>
        <taxon>Kangiellaceae</taxon>
        <taxon>Kangiella</taxon>
    </lineage>
</organism>
<keyword evidence="4" id="KW-1185">Reference proteome</keyword>
<proteinExistence type="inferred from homology"/>
<dbReference type="InterPro" id="IPR000614">
    <property type="entry name" value="FRMsr_CS"/>
</dbReference>
<evidence type="ECO:0000313" key="3">
    <source>
        <dbReference type="EMBL" id="WQG84210.1"/>
    </source>
</evidence>
<reference evidence="3 4" key="1">
    <citation type="submission" date="2023-11" db="EMBL/GenBank/DDBJ databases">
        <title>MicrobeMod: A computational toolkit for identifying prokaryotic methylation and restriction-modification with nanopore sequencing.</title>
        <authorList>
            <person name="Crits-Christoph A."/>
            <person name="Kang S.C."/>
            <person name="Lee H."/>
            <person name="Ostrov N."/>
        </authorList>
    </citation>
    <scope>NUCLEOTIDE SEQUENCE [LARGE SCALE GENOMIC DNA]</scope>
    <source>
        <strain evidence="3 4">DSMZ 16071</strain>
    </source>
</reference>
<dbReference type="Pfam" id="PF13185">
    <property type="entry name" value="GAF_2"/>
    <property type="match status" value="1"/>
</dbReference>
<evidence type="ECO:0000259" key="2">
    <source>
        <dbReference type="Pfam" id="PF13185"/>
    </source>
</evidence>
<name>A0ABZ0X0X5_9GAMM</name>